<evidence type="ECO:0000256" key="1">
    <source>
        <dbReference type="SAM" id="Phobius"/>
    </source>
</evidence>
<feature type="transmembrane region" description="Helical" evidence="1">
    <location>
        <begin position="20"/>
        <end position="41"/>
    </location>
</feature>
<name>A0A9P5Y4Z4_9AGAR</name>
<keyword evidence="1" id="KW-1133">Transmembrane helix</keyword>
<dbReference type="Proteomes" id="UP000807353">
    <property type="component" value="Unassembled WGS sequence"/>
</dbReference>
<accession>A0A9P5Y4Z4</accession>
<reference evidence="2" key="1">
    <citation type="submission" date="2020-11" db="EMBL/GenBank/DDBJ databases">
        <authorList>
            <consortium name="DOE Joint Genome Institute"/>
            <person name="Ahrendt S."/>
            <person name="Riley R."/>
            <person name="Andreopoulos W."/>
            <person name="Labutti K."/>
            <person name="Pangilinan J."/>
            <person name="Ruiz-Duenas F.J."/>
            <person name="Barrasa J.M."/>
            <person name="Sanchez-Garcia M."/>
            <person name="Camarero S."/>
            <person name="Miyauchi S."/>
            <person name="Serrano A."/>
            <person name="Linde D."/>
            <person name="Babiker R."/>
            <person name="Drula E."/>
            <person name="Ayuso-Fernandez I."/>
            <person name="Pacheco R."/>
            <person name="Padilla G."/>
            <person name="Ferreira P."/>
            <person name="Barriuso J."/>
            <person name="Kellner H."/>
            <person name="Castanera R."/>
            <person name="Alfaro M."/>
            <person name="Ramirez L."/>
            <person name="Pisabarro A.G."/>
            <person name="Kuo A."/>
            <person name="Tritt A."/>
            <person name="Lipzen A."/>
            <person name="He G."/>
            <person name="Yan M."/>
            <person name="Ng V."/>
            <person name="Cullen D."/>
            <person name="Martin F."/>
            <person name="Rosso M.-N."/>
            <person name="Henrissat B."/>
            <person name="Hibbett D."/>
            <person name="Martinez A.T."/>
            <person name="Grigoriev I.V."/>
        </authorList>
    </citation>
    <scope>NUCLEOTIDE SEQUENCE</scope>
    <source>
        <strain evidence="2">CBS 247.69</strain>
    </source>
</reference>
<proteinExistence type="predicted"/>
<evidence type="ECO:0000313" key="3">
    <source>
        <dbReference type="Proteomes" id="UP000807353"/>
    </source>
</evidence>
<keyword evidence="1" id="KW-0812">Transmembrane</keyword>
<organism evidence="2 3">
    <name type="scientific">Collybia nuda</name>
    <dbReference type="NCBI Taxonomy" id="64659"/>
    <lineage>
        <taxon>Eukaryota</taxon>
        <taxon>Fungi</taxon>
        <taxon>Dikarya</taxon>
        <taxon>Basidiomycota</taxon>
        <taxon>Agaricomycotina</taxon>
        <taxon>Agaricomycetes</taxon>
        <taxon>Agaricomycetidae</taxon>
        <taxon>Agaricales</taxon>
        <taxon>Tricholomatineae</taxon>
        <taxon>Clitocybaceae</taxon>
        <taxon>Collybia</taxon>
    </lineage>
</organism>
<protein>
    <recommendedName>
        <fullName evidence="4">Transmembrane protein</fullName>
    </recommendedName>
</protein>
<dbReference type="EMBL" id="MU150268">
    <property type="protein sequence ID" value="KAF9462784.1"/>
    <property type="molecule type" value="Genomic_DNA"/>
</dbReference>
<evidence type="ECO:0008006" key="4">
    <source>
        <dbReference type="Google" id="ProtNLM"/>
    </source>
</evidence>
<comment type="caution">
    <text evidence="2">The sequence shown here is derived from an EMBL/GenBank/DDBJ whole genome shotgun (WGS) entry which is preliminary data.</text>
</comment>
<keyword evidence="1" id="KW-0472">Membrane</keyword>
<sequence>MEVEWRMGTMKATNRRRFRLLMIVSPFLSGGRFVVCGFFGLRSGWRGYGVWSGMKMRKLGRIGRKMTCLRVEEKVKIWIFVDAMPMQGSDGDA</sequence>
<dbReference type="AlphaFoldDB" id="A0A9P5Y4Z4"/>
<keyword evidence="3" id="KW-1185">Reference proteome</keyword>
<evidence type="ECO:0000313" key="2">
    <source>
        <dbReference type="EMBL" id="KAF9462784.1"/>
    </source>
</evidence>
<gene>
    <name evidence="2" type="ORF">BDZ94DRAFT_1260342</name>
</gene>